<dbReference type="Pfam" id="PF00179">
    <property type="entry name" value="UQ_con"/>
    <property type="match status" value="1"/>
</dbReference>
<dbReference type="SUPFAM" id="SSF54495">
    <property type="entry name" value="UBC-like"/>
    <property type="match status" value="1"/>
</dbReference>
<keyword evidence="10" id="KW-0539">Nucleus</keyword>
<dbReference type="PANTHER" id="PTHR46116">
    <property type="entry name" value="(E3-INDEPENDENT) E2 UBIQUITIN-CONJUGATING ENZYME"/>
    <property type="match status" value="1"/>
</dbReference>
<keyword evidence="7" id="KW-0547">Nucleotide-binding</keyword>
<evidence type="ECO:0000256" key="12">
    <source>
        <dbReference type="ARBA" id="ARBA00041798"/>
    </source>
</evidence>
<dbReference type="SMART" id="SM00212">
    <property type="entry name" value="UBCc"/>
    <property type="match status" value="1"/>
</dbReference>
<evidence type="ECO:0000256" key="6">
    <source>
        <dbReference type="ARBA" id="ARBA00022703"/>
    </source>
</evidence>
<dbReference type="GO" id="GO:0005524">
    <property type="term" value="F:ATP binding"/>
    <property type="evidence" value="ECO:0007669"/>
    <property type="project" value="UniProtKB-KW"/>
</dbReference>
<dbReference type="Proteomes" id="UP001381693">
    <property type="component" value="Unassembled WGS sequence"/>
</dbReference>
<evidence type="ECO:0000313" key="17">
    <source>
        <dbReference type="EMBL" id="KAK7083645.1"/>
    </source>
</evidence>
<dbReference type="GO" id="GO:0061631">
    <property type="term" value="F:ubiquitin conjugating enzyme activity"/>
    <property type="evidence" value="ECO:0007669"/>
    <property type="project" value="UniProtKB-EC"/>
</dbReference>
<evidence type="ECO:0000256" key="3">
    <source>
        <dbReference type="ARBA" id="ARBA00012486"/>
    </source>
</evidence>
<feature type="region of interest" description="Disordered" evidence="15">
    <location>
        <begin position="1"/>
        <end position="27"/>
    </location>
</feature>
<evidence type="ECO:0000256" key="10">
    <source>
        <dbReference type="ARBA" id="ARBA00023242"/>
    </source>
</evidence>
<dbReference type="CDD" id="cd23809">
    <property type="entry name" value="UBCc_UBE2Z"/>
    <property type="match status" value="1"/>
</dbReference>
<feature type="region of interest" description="Disordered" evidence="15">
    <location>
        <begin position="307"/>
        <end position="367"/>
    </location>
</feature>
<gene>
    <name evidence="17" type="primary">UBE2Z</name>
    <name evidence="17" type="ORF">SK128_016244</name>
</gene>
<evidence type="ECO:0000313" key="18">
    <source>
        <dbReference type="Proteomes" id="UP001381693"/>
    </source>
</evidence>
<evidence type="ECO:0000256" key="7">
    <source>
        <dbReference type="ARBA" id="ARBA00022741"/>
    </source>
</evidence>
<dbReference type="GO" id="GO:0005634">
    <property type="term" value="C:nucleus"/>
    <property type="evidence" value="ECO:0007669"/>
    <property type="project" value="UniProtKB-SubCell"/>
</dbReference>
<evidence type="ECO:0000256" key="8">
    <source>
        <dbReference type="ARBA" id="ARBA00022786"/>
    </source>
</evidence>
<dbReference type="InterPro" id="IPR016135">
    <property type="entry name" value="UBQ-conjugating_enzyme/RWD"/>
</dbReference>
<accession>A0AAN8XSV8</accession>
<comment type="subcellular location">
    <subcellularLocation>
        <location evidence="2">Cytoplasm</location>
    </subcellularLocation>
    <subcellularLocation>
        <location evidence="1">Nucleus</location>
    </subcellularLocation>
</comment>
<dbReference type="PANTHER" id="PTHR46116:SF26">
    <property type="entry name" value="UBIQUITIN-CONJUGATING ENZYME E2 Z"/>
    <property type="match status" value="1"/>
</dbReference>
<proteinExistence type="predicted"/>
<sequence length="367" mass="40456">PKLRKTEGDRRGLGLTTSSQATTGASVLPSATASSSVSSMSFIPEELTPSVQSVLADTASKVKHYDPLISPDWDAAGPPGILCSHRVKRDLKCIFSDPLPGIFVVPEEENLFRVHCLIIGPFDTPYEGGLFHFLVRFGPQYPLHPPRVRFLTTGGGAVRFNPNLYSNGKVCLSILGTWSGPAWSPASNLSSLLLSLQSLMNENPYHNEPGYEKERKPGDCDKYNTIITHETIRVAVLQQLQGITIAPPEVVRVMRASFMEYYDHYVEICEKNLYRDGTDMEDPFRDRRGKFQYGVLLKNLEKLKEEIEASGTPTLPDSFRAPEPTRSTEMADDGEASSTSSSEVHEGATLMLSEDEAEDTAQANGNE</sequence>
<feature type="compositionally biased region" description="Polar residues" evidence="15">
    <location>
        <begin position="15"/>
        <end position="24"/>
    </location>
</feature>
<comment type="caution">
    <text evidence="17">The sequence shown here is derived from an EMBL/GenBank/DDBJ whole genome shotgun (WGS) entry which is preliminary data.</text>
</comment>
<keyword evidence="8" id="KW-0833">Ubl conjugation pathway</keyword>
<evidence type="ECO:0000256" key="15">
    <source>
        <dbReference type="SAM" id="MobiDB-lite"/>
    </source>
</evidence>
<protein>
    <recommendedName>
        <fullName evidence="11">Ubiquitin-conjugating enzyme E2 Z</fullName>
        <ecNumber evidence="3">2.3.2.23</ecNumber>
    </recommendedName>
    <alternativeName>
        <fullName evidence="12">E2 ubiquitin-conjugating enzyme Z</fullName>
    </alternativeName>
    <alternativeName>
        <fullName evidence="14">Ubiquitin carrier protein Z</fullName>
    </alternativeName>
    <alternativeName>
        <fullName evidence="13">Ubiquitin-protein ligase Z</fullName>
    </alternativeName>
</protein>
<evidence type="ECO:0000256" key="1">
    <source>
        <dbReference type="ARBA" id="ARBA00004123"/>
    </source>
</evidence>
<evidence type="ECO:0000256" key="5">
    <source>
        <dbReference type="ARBA" id="ARBA00022679"/>
    </source>
</evidence>
<reference evidence="17 18" key="1">
    <citation type="submission" date="2023-11" db="EMBL/GenBank/DDBJ databases">
        <title>Halocaridina rubra genome assembly.</title>
        <authorList>
            <person name="Smith C."/>
        </authorList>
    </citation>
    <scope>NUCLEOTIDE SEQUENCE [LARGE SCALE GENOMIC DNA]</scope>
    <source>
        <strain evidence="17">EP-1</strain>
        <tissue evidence="17">Whole</tissue>
    </source>
</reference>
<dbReference type="GO" id="GO:0006915">
    <property type="term" value="P:apoptotic process"/>
    <property type="evidence" value="ECO:0007669"/>
    <property type="project" value="UniProtKB-KW"/>
</dbReference>
<keyword evidence="18" id="KW-1185">Reference proteome</keyword>
<evidence type="ECO:0000256" key="9">
    <source>
        <dbReference type="ARBA" id="ARBA00022840"/>
    </source>
</evidence>
<dbReference type="InterPro" id="IPR000608">
    <property type="entry name" value="UBC"/>
</dbReference>
<feature type="compositionally biased region" description="Basic and acidic residues" evidence="15">
    <location>
        <begin position="1"/>
        <end position="12"/>
    </location>
</feature>
<feature type="domain" description="UBC core" evidence="16">
    <location>
        <begin position="82"/>
        <end position="236"/>
    </location>
</feature>
<dbReference type="GO" id="GO:0005737">
    <property type="term" value="C:cytoplasm"/>
    <property type="evidence" value="ECO:0007669"/>
    <property type="project" value="UniProtKB-SubCell"/>
</dbReference>
<keyword evidence="6" id="KW-0053">Apoptosis</keyword>
<evidence type="ECO:0000256" key="4">
    <source>
        <dbReference type="ARBA" id="ARBA00022490"/>
    </source>
</evidence>
<keyword evidence="4" id="KW-0963">Cytoplasm</keyword>
<dbReference type="PROSITE" id="PS50127">
    <property type="entry name" value="UBC_2"/>
    <property type="match status" value="1"/>
</dbReference>
<keyword evidence="5 17" id="KW-0808">Transferase</keyword>
<keyword evidence="17" id="KW-0012">Acyltransferase</keyword>
<evidence type="ECO:0000256" key="14">
    <source>
        <dbReference type="ARBA" id="ARBA00042401"/>
    </source>
</evidence>
<evidence type="ECO:0000259" key="16">
    <source>
        <dbReference type="PROSITE" id="PS50127"/>
    </source>
</evidence>
<evidence type="ECO:0000256" key="2">
    <source>
        <dbReference type="ARBA" id="ARBA00004496"/>
    </source>
</evidence>
<organism evidence="17 18">
    <name type="scientific">Halocaridina rubra</name>
    <name type="common">Hawaiian red shrimp</name>
    <dbReference type="NCBI Taxonomy" id="373956"/>
    <lineage>
        <taxon>Eukaryota</taxon>
        <taxon>Metazoa</taxon>
        <taxon>Ecdysozoa</taxon>
        <taxon>Arthropoda</taxon>
        <taxon>Crustacea</taxon>
        <taxon>Multicrustacea</taxon>
        <taxon>Malacostraca</taxon>
        <taxon>Eumalacostraca</taxon>
        <taxon>Eucarida</taxon>
        <taxon>Decapoda</taxon>
        <taxon>Pleocyemata</taxon>
        <taxon>Caridea</taxon>
        <taxon>Atyoidea</taxon>
        <taxon>Atyidae</taxon>
        <taxon>Halocaridina</taxon>
    </lineage>
</organism>
<dbReference type="GO" id="GO:0004869">
    <property type="term" value="F:cysteine-type endopeptidase inhibitor activity"/>
    <property type="evidence" value="ECO:0007669"/>
    <property type="project" value="TreeGrafter"/>
</dbReference>
<feature type="non-terminal residue" evidence="17">
    <location>
        <position position="1"/>
    </location>
</feature>
<dbReference type="EC" id="2.3.2.23" evidence="3"/>
<dbReference type="Gene3D" id="3.10.110.10">
    <property type="entry name" value="Ubiquitin Conjugating Enzyme"/>
    <property type="match status" value="1"/>
</dbReference>
<dbReference type="AlphaFoldDB" id="A0AAN8XSV8"/>
<dbReference type="GO" id="GO:0043066">
    <property type="term" value="P:negative regulation of apoptotic process"/>
    <property type="evidence" value="ECO:0007669"/>
    <property type="project" value="TreeGrafter"/>
</dbReference>
<evidence type="ECO:0000256" key="13">
    <source>
        <dbReference type="ARBA" id="ARBA00042316"/>
    </source>
</evidence>
<evidence type="ECO:0000256" key="11">
    <source>
        <dbReference type="ARBA" id="ARBA00039894"/>
    </source>
</evidence>
<name>A0AAN8XSV8_HALRR</name>
<keyword evidence="9" id="KW-0067">ATP-binding</keyword>
<dbReference type="EMBL" id="JAXCGZ010002713">
    <property type="protein sequence ID" value="KAK7083645.1"/>
    <property type="molecule type" value="Genomic_DNA"/>
</dbReference>